<sequence>MAIDTFKGAIELGFFAVWAYISYRVRGQWQNLHMRMGDATTFTGRRCATAMLEYKAWAAPLLCKRPSPSQEESL</sequence>
<comment type="caution">
    <text evidence="1">The sequence shown here is derived from an EMBL/GenBank/DDBJ whole genome shotgun (WGS) entry which is preliminary data.</text>
</comment>
<protein>
    <submittedName>
        <fullName evidence="1">Uncharacterized protein</fullName>
    </submittedName>
</protein>
<gene>
    <name evidence="1" type="ORF">Pa4123_08660</name>
</gene>
<evidence type="ECO:0000313" key="1">
    <source>
        <dbReference type="EMBL" id="GLH95594.1"/>
    </source>
</evidence>
<proteinExistence type="predicted"/>
<dbReference type="Proteomes" id="UP001144280">
    <property type="component" value="Unassembled WGS sequence"/>
</dbReference>
<accession>A0ABQ5QPC7</accession>
<evidence type="ECO:0000313" key="2">
    <source>
        <dbReference type="Proteomes" id="UP001144280"/>
    </source>
</evidence>
<keyword evidence="2" id="KW-1185">Reference proteome</keyword>
<name>A0ABQ5QPC7_9ACTN</name>
<reference evidence="1" key="1">
    <citation type="submission" date="2022-12" db="EMBL/GenBank/DDBJ databases">
        <title>New Phytohabitans aurantiacus sp. RD004123 nov., an actinomycete isolated from soil.</title>
        <authorList>
            <person name="Triningsih D.W."/>
            <person name="Harunari E."/>
            <person name="Igarashi Y."/>
        </authorList>
    </citation>
    <scope>NUCLEOTIDE SEQUENCE</scope>
    <source>
        <strain evidence="1">RD004123</strain>
    </source>
</reference>
<organism evidence="1 2">
    <name type="scientific">Phytohabitans aurantiacus</name>
    <dbReference type="NCBI Taxonomy" id="3016789"/>
    <lineage>
        <taxon>Bacteria</taxon>
        <taxon>Bacillati</taxon>
        <taxon>Actinomycetota</taxon>
        <taxon>Actinomycetes</taxon>
        <taxon>Micromonosporales</taxon>
        <taxon>Micromonosporaceae</taxon>
    </lineage>
</organism>
<dbReference type="EMBL" id="BSDI01000003">
    <property type="protein sequence ID" value="GLH95594.1"/>
    <property type="molecule type" value="Genomic_DNA"/>
</dbReference>